<evidence type="ECO:0008006" key="3">
    <source>
        <dbReference type="Google" id="ProtNLM"/>
    </source>
</evidence>
<comment type="caution">
    <text evidence="1">The sequence shown here is derived from an EMBL/GenBank/DDBJ whole genome shotgun (WGS) entry which is preliminary data.</text>
</comment>
<dbReference type="Proteomes" id="UP000177925">
    <property type="component" value="Unassembled WGS sequence"/>
</dbReference>
<dbReference type="STRING" id="1817758.A2150_05545"/>
<gene>
    <name evidence="1" type="ORF">A2150_05545</name>
</gene>
<dbReference type="EMBL" id="MFSS01000015">
    <property type="protein sequence ID" value="OGI44670.1"/>
    <property type="molecule type" value="Genomic_DNA"/>
</dbReference>
<dbReference type="SUPFAM" id="SSF46785">
    <property type="entry name" value="Winged helix' DNA-binding domain"/>
    <property type="match status" value="1"/>
</dbReference>
<dbReference type="InterPro" id="IPR036390">
    <property type="entry name" value="WH_DNA-bd_sf"/>
</dbReference>
<dbReference type="InterPro" id="IPR036388">
    <property type="entry name" value="WH-like_DNA-bd_sf"/>
</dbReference>
<protein>
    <recommendedName>
        <fullName evidence="3">HTH marR-type domain-containing protein</fullName>
    </recommendedName>
</protein>
<proteinExistence type="predicted"/>
<sequence>MTKRKTLNVGVKEARALGREFAAAWKRAAKGKAARAPAEAIYFADFASMAKFLTPRRLELVQTLRAMGRATVRALAQKLKRDYKNVHGDVQLLKRLGLIETDGARIHVPWDVIRLHTEISAKPARRAA</sequence>
<dbReference type="Pfam" id="PF25212">
    <property type="entry name" value="HVO_A0114"/>
    <property type="match status" value="1"/>
</dbReference>
<name>A0A1F6THQ3_9PROT</name>
<evidence type="ECO:0000313" key="2">
    <source>
        <dbReference type="Proteomes" id="UP000177925"/>
    </source>
</evidence>
<reference evidence="1 2" key="1">
    <citation type="journal article" date="2016" name="Nat. Commun.">
        <title>Thousands of microbial genomes shed light on interconnected biogeochemical processes in an aquifer system.</title>
        <authorList>
            <person name="Anantharaman K."/>
            <person name="Brown C.T."/>
            <person name="Hug L.A."/>
            <person name="Sharon I."/>
            <person name="Castelle C.J."/>
            <person name="Probst A.J."/>
            <person name="Thomas B.C."/>
            <person name="Singh A."/>
            <person name="Wilkins M.J."/>
            <person name="Karaoz U."/>
            <person name="Brodie E.L."/>
            <person name="Williams K.H."/>
            <person name="Hubbard S.S."/>
            <person name="Banfield J.F."/>
        </authorList>
    </citation>
    <scope>NUCLEOTIDE SEQUENCE [LARGE SCALE GENOMIC DNA]</scope>
</reference>
<dbReference type="Gene3D" id="1.10.10.10">
    <property type="entry name" value="Winged helix-like DNA-binding domain superfamily/Winged helix DNA-binding domain"/>
    <property type="match status" value="1"/>
</dbReference>
<accession>A0A1F6THQ3</accession>
<organism evidence="1 2">
    <name type="scientific">Candidatus Muproteobacteria bacterium RBG_16_64_11</name>
    <dbReference type="NCBI Taxonomy" id="1817758"/>
    <lineage>
        <taxon>Bacteria</taxon>
        <taxon>Pseudomonadati</taxon>
        <taxon>Pseudomonadota</taxon>
        <taxon>Candidatus Muproteobacteria</taxon>
    </lineage>
</organism>
<evidence type="ECO:0000313" key="1">
    <source>
        <dbReference type="EMBL" id="OGI44670.1"/>
    </source>
</evidence>
<dbReference type="AlphaFoldDB" id="A0A1F6THQ3"/>